<accession>A0A7S2S2T4</accession>
<protein>
    <recommendedName>
        <fullName evidence="2">GAF domain-containing protein</fullName>
    </recommendedName>
</protein>
<feature type="domain" description="GAF" evidence="2">
    <location>
        <begin position="57"/>
        <end position="240"/>
    </location>
</feature>
<evidence type="ECO:0000256" key="1">
    <source>
        <dbReference type="SAM" id="MobiDB-lite"/>
    </source>
</evidence>
<sequence length="457" mass="50733">MMSGGAFTSRKSRANTWSDSELEELYDIKSMSPGTATKTKHLLQVLKAIRHCNKSKNIDMAINVVVESACEILECDRAMLYFVDETHEELYIRKTDAGNRIVLPLDDKSIPGMVYTSMEKLNIGEVSGHPVFGETSKDKDGYESVSVLCTPIYDAKYEPVAVLQAVNKMKPSESVELSETSGTSLGARLFKRRAAADKASKDGESSRFIPFTREDEVLMDHLSLQLGIILRNQLLKEVSERAHKQVVSLVDIVRSLHSNMGINSLMFTITERTPSLVDAEVCTLFVVDRKHKELWSLQGVMEIRVPMSKGLVGYTATTGETLNILDAHQDDRFNTEYDIKTGFRTKSVLVMPIRNKPTDGSEAEVIGVLQVINKLHQHRFSEEDQDILSSFLDIVGGLLTTSQLFSSSQSKTSEFGAALDLSSDNLVSPTNKRNNSASKLFFPDAIEEGDESSNDES</sequence>
<dbReference type="Gene3D" id="3.30.450.40">
    <property type="match status" value="2"/>
</dbReference>
<reference evidence="3" key="1">
    <citation type="submission" date="2021-01" db="EMBL/GenBank/DDBJ databases">
        <authorList>
            <person name="Corre E."/>
            <person name="Pelletier E."/>
            <person name="Niang G."/>
            <person name="Scheremetjew M."/>
            <person name="Finn R."/>
            <person name="Kale V."/>
            <person name="Holt S."/>
            <person name="Cochrane G."/>
            <person name="Meng A."/>
            <person name="Brown T."/>
            <person name="Cohen L."/>
        </authorList>
    </citation>
    <scope>NUCLEOTIDE SEQUENCE</scope>
    <source>
        <strain evidence="3">NY070348D</strain>
    </source>
</reference>
<organism evidence="3">
    <name type="scientific">Mucochytrium quahogii</name>
    <dbReference type="NCBI Taxonomy" id="96639"/>
    <lineage>
        <taxon>Eukaryota</taxon>
        <taxon>Sar</taxon>
        <taxon>Stramenopiles</taxon>
        <taxon>Bigyra</taxon>
        <taxon>Labyrinthulomycetes</taxon>
        <taxon>Thraustochytrida</taxon>
        <taxon>Thraustochytriidae</taxon>
        <taxon>Mucochytrium</taxon>
    </lineage>
</organism>
<feature type="compositionally biased region" description="Acidic residues" evidence="1">
    <location>
        <begin position="445"/>
        <end position="457"/>
    </location>
</feature>
<dbReference type="SUPFAM" id="SSF55781">
    <property type="entry name" value="GAF domain-like"/>
    <property type="match status" value="2"/>
</dbReference>
<dbReference type="AlphaFoldDB" id="A0A7S2S2T4"/>
<feature type="region of interest" description="Disordered" evidence="1">
    <location>
        <begin position="424"/>
        <end position="457"/>
    </location>
</feature>
<evidence type="ECO:0000259" key="2">
    <source>
        <dbReference type="SMART" id="SM00065"/>
    </source>
</evidence>
<proteinExistence type="predicted"/>
<name>A0A7S2S2T4_9STRA</name>
<feature type="compositionally biased region" description="Polar residues" evidence="1">
    <location>
        <begin position="424"/>
        <end position="438"/>
    </location>
</feature>
<feature type="domain" description="GAF" evidence="2">
    <location>
        <begin position="261"/>
        <end position="409"/>
    </location>
</feature>
<evidence type="ECO:0000313" key="3">
    <source>
        <dbReference type="EMBL" id="CAD9687248.1"/>
    </source>
</evidence>
<gene>
    <name evidence="3" type="ORF">QSP1433_LOCUS9443</name>
</gene>
<dbReference type="SMART" id="SM00065">
    <property type="entry name" value="GAF"/>
    <property type="match status" value="2"/>
</dbReference>
<dbReference type="EMBL" id="HBHK01015067">
    <property type="protein sequence ID" value="CAD9687248.1"/>
    <property type="molecule type" value="Transcribed_RNA"/>
</dbReference>
<dbReference type="PANTHER" id="PTHR43155">
    <property type="entry name" value="CYCLIC DI-GMP PHOSPHODIESTERASE PA4108-RELATED"/>
    <property type="match status" value="1"/>
</dbReference>
<dbReference type="InterPro" id="IPR029016">
    <property type="entry name" value="GAF-like_dom_sf"/>
</dbReference>
<dbReference type="Pfam" id="PF01590">
    <property type="entry name" value="GAF"/>
    <property type="match status" value="2"/>
</dbReference>
<dbReference type="PANTHER" id="PTHR43155:SF2">
    <property type="entry name" value="CYCLIC DI-GMP PHOSPHODIESTERASE PA4108"/>
    <property type="match status" value="1"/>
</dbReference>
<dbReference type="InterPro" id="IPR003018">
    <property type="entry name" value="GAF"/>
</dbReference>